<reference evidence="5" key="1">
    <citation type="submission" date="2016-11" db="EMBL/GenBank/DDBJ databases">
        <authorList>
            <person name="Varghese N."/>
            <person name="Submissions S."/>
        </authorList>
    </citation>
    <scope>NUCLEOTIDE SEQUENCE [LARGE SCALE GENOMIC DNA]</scope>
    <source>
        <strain evidence="5">CGMCC 1.8995</strain>
    </source>
</reference>
<feature type="domain" description="CBS" evidence="3">
    <location>
        <begin position="77"/>
        <end position="134"/>
    </location>
</feature>
<dbReference type="PANTHER" id="PTHR43080">
    <property type="entry name" value="CBS DOMAIN-CONTAINING PROTEIN CBSX3, MITOCHONDRIAL"/>
    <property type="match status" value="1"/>
</dbReference>
<dbReference type="OrthoDB" id="9790355at2"/>
<dbReference type="InterPro" id="IPR000644">
    <property type="entry name" value="CBS_dom"/>
</dbReference>
<keyword evidence="5" id="KW-1185">Reference proteome</keyword>
<dbReference type="InterPro" id="IPR044729">
    <property type="entry name" value="CBS_bac"/>
</dbReference>
<dbReference type="InterPro" id="IPR051257">
    <property type="entry name" value="Diverse_CBS-Domain"/>
</dbReference>
<evidence type="ECO:0000313" key="5">
    <source>
        <dbReference type="Proteomes" id="UP000184520"/>
    </source>
</evidence>
<dbReference type="PROSITE" id="PS51371">
    <property type="entry name" value="CBS"/>
    <property type="match status" value="2"/>
</dbReference>
<dbReference type="CDD" id="cd04629">
    <property type="entry name" value="CBS_pair_bac"/>
    <property type="match status" value="1"/>
</dbReference>
<evidence type="ECO:0000259" key="3">
    <source>
        <dbReference type="PROSITE" id="PS51371"/>
    </source>
</evidence>
<keyword evidence="1 2" id="KW-0129">CBS domain</keyword>
<evidence type="ECO:0000313" key="4">
    <source>
        <dbReference type="EMBL" id="SHH11673.1"/>
    </source>
</evidence>
<sequence>MESLQVCDYMDHHPVKLTKNMPVAEAVERLLQRQQSGGPVLDEAGKLCGFLSEQDCIKAMVESTYYREQVCRVGEIMHSPVMTVSDTMSILEVAEKLLIEKPKMYPVVDADGLLVGCISRSQILAAIDKQLHAEYPKTA</sequence>
<dbReference type="Proteomes" id="UP000184520">
    <property type="component" value="Unassembled WGS sequence"/>
</dbReference>
<feature type="domain" description="CBS" evidence="3">
    <location>
        <begin position="10"/>
        <end position="68"/>
    </location>
</feature>
<dbReference type="Pfam" id="PF00571">
    <property type="entry name" value="CBS"/>
    <property type="match status" value="2"/>
</dbReference>
<evidence type="ECO:0000256" key="1">
    <source>
        <dbReference type="ARBA" id="ARBA00023122"/>
    </source>
</evidence>
<dbReference type="RefSeq" id="WP_073324763.1">
    <property type="nucleotide sequence ID" value="NZ_FQWD01000006.1"/>
</dbReference>
<dbReference type="SUPFAM" id="SSF54631">
    <property type="entry name" value="CBS-domain pair"/>
    <property type="match status" value="1"/>
</dbReference>
<gene>
    <name evidence="4" type="ORF">SAMN05216361_3836</name>
</gene>
<dbReference type="PANTHER" id="PTHR43080:SF26">
    <property type="entry name" value="REGULATORY PROTEIN"/>
    <property type="match status" value="1"/>
</dbReference>
<organism evidence="4 5">
    <name type="scientific">Marisediminitalea aggregata</name>
    <dbReference type="NCBI Taxonomy" id="634436"/>
    <lineage>
        <taxon>Bacteria</taxon>
        <taxon>Pseudomonadati</taxon>
        <taxon>Pseudomonadota</taxon>
        <taxon>Gammaproteobacteria</taxon>
        <taxon>Alteromonadales</taxon>
        <taxon>Alteromonadaceae</taxon>
        <taxon>Marisediminitalea</taxon>
    </lineage>
</organism>
<evidence type="ECO:0000256" key="2">
    <source>
        <dbReference type="PROSITE-ProRule" id="PRU00703"/>
    </source>
</evidence>
<dbReference type="EMBL" id="FQWD01000006">
    <property type="protein sequence ID" value="SHH11673.1"/>
    <property type="molecule type" value="Genomic_DNA"/>
</dbReference>
<protein>
    <submittedName>
        <fullName evidence="4">CBS domain-containing protein</fullName>
    </submittedName>
</protein>
<dbReference type="InterPro" id="IPR046342">
    <property type="entry name" value="CBS_dom_sf"/>
</dbReference>
<dbReference type="Gene3D" id="3.10.580.10">
    <property type="entry name" value="CBS-domain"/>
    <property type="match status" value="1"/>
</dbReference>
<dbReference type="STRING" id="634436.SAMN05216361_3836"/>
<accession>A0A1M5QDS4</accession>
<dbReference type="SMART" id="SM00116">
    <property type="entry name" value="CBS"/>
    <property type="match status" value="2"/>
</dbReference>
<dbReference type="AlphaFoldDB" id="A0A1M5QDS4"/>
<name>A0A1M5QDS4_9ALTE</name>
<proteinExistence type="predicted"/>